<evidence type="ECO:0000313" key="1">
    <source>
        <dbReference type="EMBL" id="CAE0366214.1"/>
    </source>
</evidence>
<reference evidence="1" key="1">
    <citation type="submission" date="2021-01" db="EMBL/GenBank/DDBJ databases">
        <authorList>
            <person name="Corre E."/>
            <person name="Pelletier E."/>
            <person name="Niang G."/>
            <person name="Scheremetjew M."/>
            <person name="Finn R."/>
            <person name="Kale V."/>
            <person name="Holt S."/>
            <person name="Cochrane G."/>
            <person name="Meng A."/>
            <person name="Brown T."/>
            <person name="Cohen L."/>
        </authorList>
    </citation>
    <scope>NUCLEOTIDE SEQUENCE</scope>
    <source>
        <strain evidence="1">CCMP1510</strain>
    </source>
</reference>
<dbReference type="AlphaFoldDB" id="A0A7S3JXM7"/>
<organism evidence="1">
    <name type="scientific">Aureoumbra lagunensis</name>
    <dbReference type="NCBI Taxonomy" id="44058"/>
    <lineage>
        <taxon>Eukaryota</taxon>
        <taxon>Sar</taxon>
        <taxon>Stramenopiles</taxon>
        <taxon>Ochrophyta</taxon>
        <taxon>Pelagophyceae</taxon>
        <taxon>Pelagomonadales</taxon>
        <taxon>Aureoumbra</taxon>
    </lineage>
</organism>
<name>A0A7S3JXM7_9STRA</name>
<dbReference type="EMBL" id="HBIJ01009978">
    <property type="protein sequence ID" value="CAE0366214.1"/>
    <property type="molecule type" value="Transcribed_RNA"/>
</dbReference>
<sequence>MRCISKGFDQRMVIYRMAVAIGITFEGLPEFVGDDEVLIRVIADGVLMDNSRTLKMKSRIRNAFFNDCVRIGCSRTQSGMIGGARNPADLGTRSTGTVIFLMLVLKVE</sequence>
<protein>
    <submittedName>
        <fullName evidence="1">Uncharacterized protein</fullName>
    </submittedName>
</protein>
<proteinExistence type="predicted"/>
<accession>A0A7S3JXM7</accession>
<gene>
    <name evidence="1" type="ORF">ALAG00032_LOCUS6958</name>
</gene>